<evidence type="ECO:0000256" key="4">
    <source>
        <dbReference type="ARBA" id="ARBA00022840"/>
    </source>
</evidence>
<dbReference type="GO" id="GO:0032267">
    <property type="term" value="F:tRNA(Ile)-lysidine synthase activity"/>
    <property type="evidence" value="ECO:0007669"/>
    <property type="project" value="UniProtKB-EC"/>
</dbReference>
<dbReference type="InterPro" id="IPR012795">
    <property type="entry name" value="tRNA_Ile_lys_synt_N"/>
</dbReference>
<evidence type="ECO:0000313" key="8">
    <source>
        <dbReference type="EMBL" id="OWK31855.1"/>
    </source>
</evidence>
<dbReference type="CDD" id="cd01992">
    <property type="entry name" value="TilS_N"/>
    <property type="match status" value="1"/>
</dbReference>
<dbReference type="PANTHER" id="PTHR43033:SF1">
    <property type="entry name" value="TRNA(ILE)-LYSIDINE SYNTHASE-RELATED"/>
    <property type="match status" value="1"/>
</dbReference>
<protein>
    <recommendedName>
        <fullName evidence="6">tRNA(Ile)-lysidine synthase</fullName>
        <ecNumber evidence="6">6.3.4.19</ecNumber>
    </recommendedName>
    <alternativeName>
        <fullName evidence="6">tRNA(Ile)-2-lysyl-cytidine synthase</fullName>
    </alternativeName>
    <alternativeName>
        <fullName evidence="6">tRNA(Ile)-lysidine synthetase</fullName>
    </alternativeName>
</protein>
<dbReference type="GO" id="GO:0005737">
    <property type="term" value="C:cytoplasm"/>
    <property type="evidence" value="ECO:0007669"/>
    <property type="project" value="UniProtKB-SubCell"/>
</dbReference>
<name>A0A245ZQ30_9SPHN</name>
<evidence type="ECO:0000256" key="5">
    <source>
        <dbReference type="ARBA" id="ARBA00048539"/>
    </source>
</evidence>
<evidence type="ECO:0000256" key="2">
    <source>
        <dbReference type="ARBA" id="ARBA00022694"/>
    </source>
</evidence>
<dbReference type="Pfam" id="PF01171">
    <property type="entry name" value="ATP_bind_3"/>
    <property type="match status" value="1"/>
</dbReference>
<organism evidence="8 9">
    <name type="scientific">Sphingomonas mucosissima</name>
    <dbReference type="NCBI Taxonomy" id="370959"/>
    <lineage>
        <taxon>Bacteria</taxon>
        <taxon>Pseudomonadati</taxon>
        <taxon>Pseudomonadota</taxon>
        <taxon>Alphaproteobacteria</taxon>
        <taxon>Sphingomonadales</taxon>
        <taxon>Sphingomonadaceae</taxon>
        <taxon>Sphingomonas</taxon>
    </lineage>
</organism>
<evidence type="ECO:0000313" key="9">
    <source>
        <dbReference type="Proteomes" id="UP000197783"/>
    </source>
</evidence>
<comment type="similarity">
    <text evidence="6">Belongs to the tRNA(Ile)-lysidine synthase family.</text>
</comment>
<keyword evidence="1 6" id="KW-0436">Ligase</keyword>
<feature type="domain" description="tRNA(Ile)-lysidine/2-thiocytidine synthase N-terminal" evidence="7">
    <location>
        <begin position="29"/>
        <end position="203"/>
    </location>
</feature>
<dbReference type="Proteomes" id="UP000197783">
    <property type="component" value="Unassembled WGS sequence"/>
</dbReference>
<dbReference type="SUPFAM" id="SSF52402">
    <property type="entry name" value="Adenine nucleotide alpha hydrolases-like"/>
    <property type="match status" value="1"/>
</dbReference>
<evidence type="ECO:0000256" key="1">
    <source>
        <dbReference type="ARBA" id="ARBA00022598"/>
    </source>
</evidence>
<gene>
    <name evidence="6 8" type="primary">tilS</name>
    <name evidence="8" type="ORF">SPMU_01750</name>
</gene>
<proteinExistence type="inferred from homology"/>
<keyword evidence="4 6" id="KW-0067">ATP-binding</keyword>
<accession>A0A245ZQ30</accession>
<comment type="caution">
    <text evidence="8">The sequence shown here is derived from an EMBL/GenBank/DDBJ whole genome shotgun (WGS) entry which is preliminary data.</text>
</comment>
<dbReference type="PANTHER" id="PTHR43033">
    <property type="entry name" value="TRNA(ILE)-LYSIDINE SYNTHASE-RELATED"/>
    <property type="match status" value="1"/>
</dbReference>
<dbReference type="NCBIfam" id="TIGR02432">
    <property type="entry name" value="lysidine_TilS_N"/>
    <property type="match status" value="1"/>
</dbReference>
<dbReference type="InterPro" id="IPR011063">
    <property type="entry name" value="TilS/TtcA_N"/>
</dbReference>
<comment type="catalytic activity">
    <reaction evidence="5 6">
        <text>cytidine(34) in tRNA(Ile2) + L-lysine + ATP = lysidine(34) in tRNA(Ile2) + AMP + diphosphate + H(+)</text>
        <dbReference type="Rhea" id="RHEA:43744"/>
        <dbReference type="Rhea" id="RHEA-COMP:10625"/>
        <dbReference type="Rhea" id="RHEA-COMP:10670"/>
        <dbReference type="ChEBI" id="CHEBI:15378"/>
        <dbReference type="ChEBI" id="CHEBI:30616"/>
        <dbReference type="ChEBI" id="CHEBI:32551"/>
        <dbReference type="ChEBI" id="CHEBI:33019"/>
        <dbReference type="ChEBI" id="CHEBI:82748"/>
        <dbReference type="ChEBI" id="CHEBI:83665"/>
        <dbReference type="ChEBI" id="CHEBI:456215"/>
        <dbReference type="EC" id="6.3.4.19"/>
    </reaction>
</comment>
<comment type="function">
    <text evidence="6">Ligates lysine onto the cytidine present at position 34 of the AUA codon-specific tRNA(Ile) that contains the anticodon CAU, in an ATP-dependent manner. Cytidine is converted to lysidine, thus changing the amino acid specificity of the tRNA from methionine to isoleucine.</text>
</comment>
<comment type="domain">
    <text evidence="6">The N-terminal region contains the highly conserved SGGXDS motif, predicted to be a P-loop motif involved in ATP binding.</text>
</comment>
<dbReference type="GO" id="GO:0006400">
    <property type="term" value="P:tRNA modification"/>
    <property type="evidence" value="ECO:0007669"/>
    <property type="project" value="UniProtKB-UniRule"/>
</dbReference>
<dbReference type="AlphaFoldDB" id="A0A245ZQ30"/>
<dbReference type="OrthoDB" id="9807403at2"/>
<comment type="subcellular location">
    <subcellularLocation>
        <location evidence="6">Cytoplasm</location>
    </subcellularLocation>
</comment>
<keyword evidence="2 6" id="KW-0819">tRNA processing</keyword>
<dbReference type="EMBL" id="NBBJ01000001">
    <property type="protein sequence ID" value="OWK31855.1"/>
    <property type="molecule type" value="Genomic_DNA"/>
</dbReference>
<dbReference type="Gene3D" id="3.40.50.620">
    <property type="entry name" value="HUPs"/>
    <property type="match status" value="1"/>
</dbReference>
<dbReference type="InterPro" id="IPR012094">
    <property type="entry name" value="tRNA_Ile_lys_synt"/>
</dbReference>
<dbReference type="InterPro" id="IPR014729">
    <property type="entry name" value="Rossmann-like_a/b/a_fold"/>
</dbReference>
<sequence length="327" mass="35204">MPEAADLARFQRDLIALTQEAPTRARPLAVAVSGGPDSMALLVLAASAFPDAAVAATVDHGLRDASAEEARMVAREAEQLNLPHVILNVAGPIAGASLQARARDARYVLLAGWAEEARALAIATAHHADDQAETFLMRASRGSGVSGLASIRSVTVIGGATVVRPLLGWRRAALRAIVRRAGLPFVDDPANSDPRYDRTRFRQLLDRNEWLDPPALARTAAAVAEAERDLGEMALLMWRERVEITSDAVVLNPAGLPRDTLRRLVRRAIATVRAAHDITTPVFDESANIEAMLDSLLAGRRATHGGVLAGTRRGRWQFRVAPSRRSV</sequence>
<reference evidence="8 9" key="1">
    <citation type="submission" date="2017-03" db="EMBL/GenBank/DDBJ databases">
        <title>Genome sequence of Sphingomonas mucosissima DSM 17494.</title>
        <authorList>
            <person name="Poehlein A."/>
            <person name="Wuebbeler J.H."/>
            <person name="Steinbuechel A."/>
            <person name="Daniel R."/>
        </authorList>
    </citation>
    <scope>NUCLEOTIDE SEQUENCE [LARGE SCALE GENOMIC DNA]</scope>
    <source>
        <strain evidence="8 9">DSM 17494</strain>
    </source>
</reference>
<evidence type="ECO:0000259" key="7">
    <source>
        <dbReference type="Pfam" id="PF01171"/>
    </source>
</evidence>
<evidence type="ECO:0000256" key="3">
    <source>
        <dbReference type="ARBA" id="ARBA00022741"/>
    </source>
</evidence>
<dbReference type="RefSeq" id="WP_088331021.1">
    <property type="nucleotide sequence ID" value="NZ_NBBJ01000001.1"/>
</dbReference>
<dbReference type="EC" id="6.3.4.19" evidence="6"/>
<evidence type="ECO:0000256" key="6">
    <source>
        <dbReference type="HAMAP-Rule" id="MF_01161"/>
    </source>
</evidence>
<dbReference type="HAMAP" id="MF_01161">
    <property type="entry name" value="tRNA_Ile_lys_synt"/>
    <property type="match status" value="1"/>
</dbReference>
<keyword evidence="3 6" id="KW-0547">Nucleotide-binding</keyword>
<dbReference type="GO" id="GO:0005524">
    <property type="term" value="F:ATP binding"/>
    <property type="evidence" value="ECO:0007669"/>
    <property type="project" value="UniProtKB-UniRule"/>
</dbReference>
<feature type="binding site" evidence="6">
    <location>
        <begin position="33"/>
        <end position="38"/>
    </location>
    <ligand>
        <name>ATP</name>
        <dbReference type="ChEBI" id="CHEBI:30616"/>
    </ligand>
</feature>
<keyword evidence="6" id="KW-0963">Cytoplasm</keyword>
<keyword evidence="9" id="KW-1185">Reference proteome</keyword>